<reference evidence="2" key="1">
    <citation type="submission" date="2022-08" db="EMBL/GenBank/DDBJ databases">
        <title>A Global Phylogenomic Analysis of the Shiitake Genus Lentinula.</title>
        <authorList>
            <consortium name="DOE Joint Genome Institute"/>
            <person name="Sierra-Patev S."/>
            <person name="Min B."/>
            <person name="Naranjo-Ortiz M."/>
            <person name="Looney B."/>
            <person name="Konkel Z."/>
            <person name="Slot J.C."/>
            <person name="Sakamoto Y."/>
            <person name="Steenwyk J.L."/>
            <person name="Rokas A."/>
            <person name="Carro J."/>
            <person name="Camarero S."/>
            <person name="Ferreira P."/>
            <person name="Molpeceres G."/>
            <person name="Ruiz-Duenas F.J."/>
            <person name="Serrano A."/>
            <person name="Henrissat B."/>
            <person name="Drula E."/>
            <person name="Hughes K.W."/>
            <person name="Mata J.L."/>
            <person name="Ishikawa N.K."/>
            <person name="Vargas-Isla R."/>
            <person name="Ushijima S."/>
            <person name="Smith C.A."/>
            <person name="Ahrendt S."/>
            <person name="Andreopoulos W."/>
            <person name="He G."/>
            <person name="Labutti K."/>
            <person name="Lipzen A."/>
            <person name="Ng V."/>
            <person name="Riley R."/>
            <person name="Sandor L."/>
            <person name="Barry K."/>
            <person name="Martinez A.T."/>
            <person name="Xiao Y."/>
            <person name="Gibbons J.G."/>
            <person name="Terashima K."/>
            <person name="Grigoriev I.V."/>
            <person name="Hibbett D.S."/>
        </authorList>
    </citation>
    <scope>NUCLEOTIDE SEQUENCE</scope>
    <source>
        <strain evidence="2">RHP3577 ss4</strain>
    </source>
</reference>
<dbReference type="Proteomes" id="UP001150217">
    <property type="component" value="Unassembled WGS sequence"/>
</dbReference>
<feature type="compositionally biased region" description="Polar residues" evidence="1">
    <location>
        <begin position="18"/>
        <end position="35"/>
    </location>
</feature>
<comment type="caution">
    <text evidence="2">The sequence shown here is derived from an EMBL/GenBank/DDBJ whole genome shotgun (WGS) entry which is preliminary data.</text>
</comment>
<accession>A0ABQ8VG78</accession>
<keyword evidence="3" id="KW-1185">Reference proteome</keyword>
<feature type="compositionally biased region" description="Acidic residues" evidence="1">
    <location>
        <begin position="1"/>
        <end position="11"/>
    </location>
</feature>
<evidence type="ECO:0000256" key="1">
    <source>
        <dbReference type="SAM" id="MobiDB-lite"/>
    </source>
</evidence>
<evidence type="ECO:0000313" key="2">
    <source>
        <dbReference type="EMBL" id="KAJ4493262.1"/>
    </source>
</evidence>
<feature type="region of interest" description="Disordered" evidence="1">
    <location>
        <begin position="127"/>
        <end position="195"/>
    </location>
</feature>
<feature type="compositionally biased region" description="Low complexity" evidence="1">
    <location>
        <begin position="58"/>
        <end position="71"/>
    </location>
</feature>
<evidence type="ECO:0000313" key="3">
    <source>
        <dbReference type="Proteomes" id="UP001150217"/>
    </source>
</evidence>
<name>A0ABQ8VG78_9AGAR</name>
<dbReference type="EMBL" id="JANVFT010000036">
    <property type="protein sequence ID" value="KAJ4493262.1"/>
    <property type="molecule type" value="Genomic_DNA"/>
</dbReference>
<protein>
    <submittedName>
        <fullName evidence="2">Uncharacterized protein</fullName>
    </submittedName>
</protein>
<sequence length="449" mass="50010">MDVTGDESSVDDEPRTPPAQSAASDPGATPTQQNPGEARTRKATQLQTAKSISKKTARTASRAARSRTPSTADDDDDTGAPLNPAHVAVVSGLSGLNQNVGRLAESLETISKNQSITSQLLSRLEGCLDGERPRSLTRSSSHRRPMNTNTGHADDTQAEGSNQNAASAKGKGRMEVDEEDDEEDDDEEVEYVDGEDQAEEGIALKKKRKLTKTRKALDLQSLVVTVTDEDAKTFEETFTQDPLAKPCTVNDFRYYINGKPSAAWNKGAAFVFVDYVKQEKLMKIPNKATHDLLRKGFMTRQEVLKEDIWIVGMSSDEEDKEGPLSVPPQYKTTRPFWRGEDLEEFFILLDACHILIRMRNESPTGTTYSQGAPPRYRVRTQRESENKSFVKGLPRNFYRAGWLEEKEPGWQKGGEGFVNMIICPKPAKELVFPAELKEELKKNGYVFSR</sequence>
<gene>
    <name evidence="2" type="ORF">C8R41DRAFT_867139</name>
</gene>
<organism evidence="2 3">
    <name type="scientific">Lentinula lateritia</name>
    <dbReference type="NCBI Taxonomy" id="40482"/>
    <lineage>
        <taxon>Eukaryota</taxon>
        <taxon>Fungi</taxon>
        <taxon>Dikarya</taxon>
        <taxon>Basidiomycota</taxon>
        <taxon>Agaricomycotina</taxon>
        <taxon>Agaricomycetes</taxon>
        <taxon>Agaricomycetidae</taxon>
        <taxon>Agaricales</taxon>
        <taxon>Marasmiineae</taxon>
        <taxon>Omphalotaceae</taxon>
        <taxon>Lentinula</taxon>
    </lineage>
</organism>
<proteinExistence type="predicted"/>
<feature type="compositionally biased region" description="Acidic residues" evidence="1">
    <location>
        <begin position="176"/>
        <end position="195"/>
    </location>
</feature>
<feature type="region of interest" description="Disordered" evidence="1">
    <location>
        <begin position="1"/>
        <end position="86"/>
    </location>
</feature>